<evidence type="ECO:0000313" key="2">
    <source>
        <dbReference type="EMBL" id="TMP88351.1"/>
    </source>
</evidence>
<accession>A0A5S3Z8L3</accession>
<evidence type="ECO:0000256" key="1">
    <source>
        <dbReference type="SAM" id="Phobius"/>
    </source>
</evidence>
<dbReference type="PANTHER" id="PTHR34351:SF1">
    <property type="entry name" value="SLR1927 PROTEIN"/>
    <property type="match status" value="1"/>
</dbReference>
<proteinExistence type="predicted"/>
<organism evidence="2 3">
    <name type="scientific">Pseudoalteromonas ruthenica</name>
    <dbReference type="NCBI Taxonomy" id="151081"/>
    <lineage>
        <taxon>Bacteria</taxon>
        <taxon>Pseudomonadati</taxon>
        <taxon>Pseudomonadota</taxon>
        <taxon>Gammaproteobacteria</taxon>
        <taxon>Alteromonadales</taxon>
        <taxon>Pseudoalteromonadaceae</taxon>
        <taxon>Pseudoalteromonas</taxon>
    </lineage>
</organism>
<dbReference type="PANTHER" id="PTHR34351">
    <property type="entry name" value="SLR1927 PROTEIN-RELATED"/>
    <property type="match status" value="1"/>
</dbReference>
<keyword evidence="1" id="KW-0472">Membrane</keyword>
<dbReference type="STRING" id="151081.TW72_09460"/>
<comment type="caution">
    <text evidence="2">The sequence shown here is derived from an EMBL/GenBank/DDBJ whole genome shotgun (WGS) entry which is preliminary data.</text>
</comment>
<keyword evidence="1" id="KW-0812">Transmembrane</keyword>
<dbReference type="Proteomes" id="UP000305874">
    <property type="component" value="Unassembled WGS sequence"/>
</dbReference>
<keyword evidence="1" id="KW-1133">Transmembrane helix</keyword>
<feature type="transmembrane region" description="Helical" evidence="1">
    <location>
        <begin position="12"/>
        <end position="33"/>
    </location>
</feature>
<dbReference type="AlphaFoldDB" id="A0A5S3Z8L3"/>
<reference evidence="2 3" key="1">
    <citation type="submission" date="2017-12" db="EMBL/GenBank/DDBJ databases">
        <authorList>
            <person name="Paulsen S."/>
            <person name="Gram L.K."/>
        </authorList>
    </citation>
    <scope>NUCLEOTIDE SEQUENCE [LARGE SCALE GENOMIC DNA]</scope>
    <source>
        <strain evidence="2 3">S2897</strain>
    </source>
</reference>
<gene>
    <name evidence="2" type="ORF">CWC05_02645</name>
</gene>
<sequence>MCKLCSPVFVSIVLIRMTFTVKALYAAIFSLALRFRFSMLTTMQQGWSSIRTRIESLLLRDKHKKKHLTLGHSTLYVLPSKLGLGFLLIAVLNFILAANYQNNLVQVVSYLMLVLVLMSLIQAYTNLKGLDVKFNNISDVFANQTPVLNITVCNNSRTSYGVKLTWQGQCKEVERVSQDAQVVLVSGRKCSRGKYPATRLQISTGFPFGLAKVWSYLEPHAHYFVYPSAHAHNTALTYESSENQGEVNALKPQSGNEEFYTLNEYKQGADYRRISWKHFAKREQLLVKEFVSYQDAQYMLDYASLQGSVEQRLSAMAYSIEQAKSTQTKLALRIGSTQFDADNSPSHYTNALRALALFKNGEK</sequence>
<name>A0A5S3Z8L3_9GAMM</name>
<feature type="transmembrane region" description="Helical" evidence="1">
    <location>
        <begin position="104"/>
        <end position="124"/>
    </location>
</feature>
<reference evidence="3" key="2">
    <citation type="submission" date="2019-06" db="EMBL/GenBank/DDBJ databases">
        <title>Co-occurence of chitin degradation, pigmentation and bioactivity in marine Pseudoalteromonas.</title>
        <authorList>
            <person name="Sonnenschein E.C."/>
            <person name="Bech P.K."/>
        </authorList>
    </citation>
    <scope>NUCLEOTIDE SEQUENCE [LARGE SCALE GENOMIC DNA]</scope>
    <source>
        <strain evidence="3">S2897</strain>
    </source>
</reference>
<evidence type="ECO:0000313" key="3">
    <source>
        <dbReference type="Proteomes" id="UP000305874"/>
    </source>
</evidence>
<protein>
    <submittedName>
        <fullName evidence="2">Uncharacterized protein</fullName>
    </submittedName>
</protein>
<dbReference type="EMBL" id="PNCG01000002">
    <property type="protein sequence ID" value="TMP88351.1"/>
    <property type="molecule type" value="Genomic_DNA"/>
</dbReference>
<feature type="transmembrane region" description="Helical" evidence="1">
    <location>
        <begin position="75"/>
        <end position="98"/>
    </location>
</feature>